<dbReference type="Pfam" id="PF18701">
    <property type="entry name" value="DUF5641"/>
    <property type="match status" value="1"/>
</dbReference>
<sequence length="203" mass="23543">RPLTPVSADNSEQIISPASFTTPYSRIRLPNFDLKSDDPNDPTYFPRQTTATDLSELWKKMNTNLSRFWLIWRRAYLTELRERENRQHRSQQLNVDRRPRIDEVVIIEDIDKPRHDWTTGRIIEIIDSNDGQCRSARIKTTKGTIINRSVKHLYPLEIDHAGREASHCSNRSETTITKTTDGTPKSDTDEINDPREQQAASDV</sequence>
<evidence type="ECO:0000259" key="2">
    <source>
        <dbReference type="Pfam" id="PF18701"/>
    </source>
</evidence>
<feature type="domain" description="DUF5641" evidence="2">
    <location>
        <begin position="58"/>
        <end position="156"/>
    </location>
</feature>
<evidence type="ECO:0000313" key="3">
    <source>
        <dbReference type="Proteomes" id="UP000492821"/>
    </source>
</evidence>
<dbReference type="AlphaFoldDB" id="A0A7E4VY60"/>
<dbReference type="Proteomes" id="UP000492821">
    <property type="component" value="Unassembled WGS sequence"/>
</dbReference>
<evidence type="ECO:0000256" key="1">
    <source>
        <dbReference type="SAM" id="MobiDB-lite"/>
    </source>
</evidence>
<proteinExistence type="predicted"/>
<feature type="region of interest" description="Disordered" evidence="1">
    <location>
        <begin position="163"/>
        <end position="203"/>
    </location>
</feature>
<evidence type="ECO:0000313" key="4">
    <source>
        <dbReference type="WBParaSite" id="Pan_g4239.t1"/>
    </source>
</evidence>
<protein>
    <submittedName>
        <fullName evidence="4">DUF5641 domain-containing protein</fullName>
    </submittedName>
</protein>
<reference evidence="3" key="1">
    <citation type="journal article" date="2013" name="Genetics">
        <title>The draft genome and transcriptome of Panagrellus redivivus are shaped by the harsh demands of a free-living lifestyle.</title>
        <authorList>
            <person name="Srinivasan J."/>
            <person name="Dillman A.R."/>
            <person name="Macchietto M.G."/>
            <person name="Heikkinen L."/>
            <person name="Lakso M."/>
            <person name="Fracchia K.M."/>
            <person name="Antoshechkin I."/>
            <person name="Mortazavi A."/>
            <person name="Wong G."/>
            <person name="Sternberg P.W."/>
        </authorList>
    </citation>
    <scope>NUCLEOTIDE SEQUENCE [LARGE SCALE GENOMIC DNA]</scope>
    <source>
        <strain evidence="3">MT8872</strain>
    </source>
</reference>
<keyword evidence="3" id="KW-1185">Reference proteome</keyword>
<feature type="compositionally biased region" description="Low complexity" evidence="1">
    <location>
        <begin position="174"/>
        <end position="183"/>
    </location>
</feature>
<name>A0A7E4VY60_PANRE</name>
<accession>A0A7E4VY60</accession>
<dbReference type="WBParaSite" id="Pan_g4239.t1">
    <property type="protein sequence ID" value="Pan_g4239.t1"/>
    <property type="gene ID" value="Pan_g4239"/>
</dbReference>
<organism evidence="3 4">
    <name type="scientific">Panagrellus redivivus</name>
    <name type="common">Microworm</name>
    <dbReference type="NCBI Taxonomy" id="6233"/>
    <lineage>
        <taxon>Eukaryota</taxon>
        <taxon>Metazoa</taxon>
        <taxon>Ecdysozoa</taxon>
        <taxon>Nematoda</taxon>
        <taxon>Chromadorea</taxon>
        <taxon>Rhabditida</taxon>
        <taxon>Tylenchina</taxon>
        <taxon>Panagrolaimomorpha</taxon>
        <taxon>Panagrolaimoidea</taxon>
        <taxon>Panagrolaimidae</taxon>
        <taxon>Panagrellus</taxon>
    </lineage>
</organism>
<feature type="compositionally biased region" description="Basic and acidic residues" evidence="1">
    <location>
        <begin position="184"/>
        <end position="196"/>
    </location>
</feature>
<reference evidence="4" key="2">
    <citation type="submission" date="2020-10" db="UniProtKB">
        <authorList>
            <consortium name="WormBaseParasite"/>
        </authorList>
    </citation>
    <scope>IDENTIFICATION</scope>
</reference>
<dbReference type="InterPro" id="IPR040676">
    <property type="entry name" value="DUF5641"/>
</dbReference>
<dbReference type="PANTHER" id="PTHR47331">
    <property type="entry name" value="PHD-TYPE DOMAIN-CONTAINING PROTEIN"/>
    <property type="match status" value="1"/>
</dbReference>